<dbReference type="PANTHER" id="PTHR46890">
    <property type="entry name" value="NON-LTR RETROLELEMENT REVERSE TRANSCRIPTASE-LIKE PROTEIN-RELATED"/>
    <property type="match status" value="1"/>
</dbReference>
<dbReference type="RefSeq" id="XP_016513122.1">
    <property type="nucleotide sequence ID" value="XM_016657636.1"/>
</dbReference>
<feature type="coiled-coil region" evidence="1">
    <location>
        <begin position="23"/>
        <end position="50"/>
    </location>
</feature>
<evidence type="ECO:0000313" key="2">
    <source>
        <dbReference type="RefSeq" id="XP_016513122.1"/>
    </source>
</evidence>
<dbReference type="PaxDb" id="4097-A0A1S4DID2"/>
<accession>A0A1S4DID2</accession>
<evidence type="ECO:0008006" key="3">
    <source>
        <dbReference type="Google" id="ProtNLM"/>
    </source>
</evidence>
<gene>
    <name evidence="2" type="primary">LOC107830159</name>
</gene>
<organism evidence="2">
    <name type="scientific">Nicotiana tabacum</name>
    <name type="common">Common tobacco</name>
    <dbReference type="NCBI Taxonomy" id="4097"/>
    <lineage>
        <taxon>Eukaryota</taxon>
        <taxon>Viridiplantae</taxon>
        <taxon>Streptophyta</taxon>
        <taxon>Embryophyta</taxon>
        <taxon>Tracheophyta</taxon>
        <taxon>Spermatophyta</taxon>
        <taxon>Magnoliopsida</taxon>
        <taxon>eudicotyledons</taxon>
        <taxon>Gunneridae</taxon>
        <taxon>Pentapetalae</taxon>
        <taxon>asterids</taxon>
        <taxon>lamiids</taxon>
        <taxon>Solanales</taxon>
        <taxon>Solanaceae</taxon>
        <taxon>Nicotianoideae</taxon>
        <taxon>Nicotianeae</taxon>
        <taxon>Nicotiana</taxon>
    </lineage>
</organism>
<dbReference type="AlphaFoldDB" id="A0A1S4DID2"/>
<protein>
    <recommendedName>
        <fullName evidence="3">Reverse transcriptase domain-containing protein</fullName>
    </recommendedName>
</protein>
<proteinExistence type="predicted"/>
<name>A0A1S4DID2_TOBAC</name>
<dbReference type="InterPro" id="IPR052343">
    <property type="entry name" value="Retrotransposon-Effector_Assoc"/>
</dbReference>
<dbReference type="KEGG" id="nta:107830159"/>
<keyword evidence="1" id="KW-0175">Coiled coil</keyword>
<reference evidence="2" key="1">
    <citation type="submission" date="2025-08" db="UniProtKB">
        <authorList>
            <consortium name="RefSeq"/>
        </authorList>
    </citation>
    <scope>IDENTIFICATION</scope>
</reference>
<evidence type="ECO:0000256" key="1">
    <source>
        <dbReference type="SAM" id="Coils"/>
    </source>
</evidence>
<dbReference type="OrthoDB" id="1937198at2759"/>
<sequence>MWRLQQKLKKVGRRLSQWSRKTIGDVYEQVEEWEAKVQNLEDINLLYNTEQGTEEMNKVHAEYILWLNKQESLLKQKSQIKWFEEGDCNSKYFHAVIRERRRRLQLHRIKNKRGKWVSENENISKAAIKHFEDLFNLKQPVLDHRILQCITTCITDEDSESISCTPLEEEIKKAVFTMSASSCAGPDGFSGRFFHSCWDIIKNDITDFVQSFFNGGTLTKFFTHTLLVLLPNVEDLSSFSELRHVSSSNFTSKIITKIISRRLNPMLTTLISENQSGFLKGKLITENAQLAQEIVQDIKKKNIGEIW</sequence>
<dbReference type="STRING" id="4097.A0A1S4DID2"/>
<dbReference type="PANTHER" id="PTHR46890:SF28">
    <property type="entry name" value="REVERSE TRANSCRIPTASE DOMAIN-CONTAINING PROTEIN"/>
    <property type="match status" value="1"/>
</dbReference>